<feature type="compositionally biased region" description="Basic residues" evidence="2">
    <location>
        <begin position="204"/>
        <end position="225"/>
    </location>
</feature>
<evidence type="ECO:0000256" key="2">
    <source>
        <dbReference type="SAM" id="MobiDB-lite"/>
    </source>
</evidence>
<dbReference type="Gene3D" id="2.30.330.10">
    <property type="entry name" value="SpoA-like"/>
    <property type="match status" value="1"/>
</dbReference>
<protein>
    <recommendedName>
        <fullName evidence="3">Flagellar motor switch protein FliN-like C-terminal domain-containing protein</fullName>
    </recommendedName>
</protein>
<accession>A0ABQ6ID57</accession>
<proteinExistence type="inferred from homology"/>
<sequence length="239" mass="25107">MTIAAPSSLVASELASHLPTPTPLSASPYDPAEGPDASVLAVTAHHVGAVGTDFVVVAGESTAAALEGAGPGVTTADLLTPALEAAAAVVGPGVLDVSAPAPLGDAFADPDMDVFALRDAEGVTQAWLGVRARVAETTQAAPAVLTDDEARARMRVLQDVELVLTAEIGRTRLPMRQVLDLVPGTVLEARPCCGCSRRCDGQRSPRRPRRDRGRRRGLRHPRHRDRVRGDHALTWTRCS</sequence>
<evidence type="ECO:0000256" key="1">
    <source>
        <dbReference type="ARBA" id="ARBA00009226"/>
    </source>
</evidence>
<dbReference type="Proteomes" id="UP001157125">
    <property type="component" value="Unassembled WGS sequence"/>
</dbReference>
<keyword evidence="5" id="KW-1185">Reference proteome</keyword>
<dbReference type="InterPro" id="IPR001172">
    <property type="entry name" value="FliN_T3SS_HrcQb"/>
</dbReference>
<dbReference type="EMBL" id="BSUN01000001">
    <property type="protein sequence ID" value="GMA35645.1"/>
    <property type="molecule type" value="Genomic_DNA"/>
</dbReference>
<evidence type="ECO:0000259" key="3">
    <source>
        <dbReference type="Pfam" id="PF01052"/>
    </source>
</evidence>
<reference evidence="5" key="1">
    <citation type="journal article" date="2019" name="Int. J. Syst. Evol. Microbiol.">
        <title>The Global Catalogue of Microorganisms (GCM) 10K type strain sequencing project: providing services to taxonomists for standard genome sequencing and annotation.</title>
        <authorList>
            <consortium name="The Broad Institute Genomics Platform"/>
            <consortium name="The Broad Institute Genome Sequencing Center for Infectious Disease"/>
            <person name="Wu L."/>
            <person name="Ma J."/>
        </authorList>
    </citation>
    <scope>NUCLEOTIDE SEQUENCE [LARGE SCALE GENOMIC DNA]</scope>
    <source>
        <strain evidence="5">NBRC 112299</strain>
    </source>
</reference>
<dbReference type="InterPro" id="IPR001543">
    <property type="entry name" value="FliN-like_C"/>
</dbReference>
<comment type="similarity">
    <text evidence="1">Belongs to the FliN/MopA/SpaO family.</text>
</comment>
<dbReference type="RefSeq" id="WP_284328113.1">
    <property type="nucleotide sequence ID" value="NZ_BSUN01000001.1"/>
</dbReference>
<gene>
    <name evidence="4" type="ORF">GCM10025876_18490</name>
</gene>
<feature type="region of interest" description="Disordered" evidence="2">
    <location>
        <begin position="198"/>
        <end position="225"/>
    </location>
</feature>
<comment type="caution">
    <text evidence="4">The sequence shown here is derived from an EMBL/GenBank/DDBJ whole genome shotgun (WGS) entry which is preliminary data.</text>
</comment>
<dbReference type="InterPro" id="IPR036429">
    <property type="entry name" value="SpoA-like_sf"/>
</dbReference>
<dbReference type="PRINTS" id="PR00956">
    <property type="entry name" value="FLGMOTORFLIN"/>
</dbReference>
<evidence type="ECO:0000313" key="5">
    <source>
        <dbReference type="Proteomes" id="UP001157125"/>
    </source>
</evidence>
<dbReference type="Pfam" id="PF01052">
    <property type="entry name" value="FliMN_C"/>
    <property type="match status" value="1"/>
</dbReference>
<name>A0ABQ6ID57_9MICO</name>
<dbReference type="SUPFAM" id="SSF101801">
    <property type="entry name" value="Surface presentation of antigens (SPOA)"/>
    <property type="match status" value="1"/>
</dbReference>
<organism evidence="4 5">
    <name type="scientific">Demequina litorisediminis</name>
    <dbReference type="NCBI Taxonomy" id="1849022"/>
    <lineage>
        <taxon>Bacteria</taxon>
        <taxon>Bacillati</taxon>
        <taxon>Actinomycetota</taxon>
        <taxon>Actinomycetes</taxon>
        <taxon>Micrococcales</taxon>
        <taxon>Demequinaceae</taxon>
        <taxon>Demequina</taxon>
    </lineage>
</organism>
<feature type="domain" description="Flagellar motor switch protein FliN-like C-terminal" evidence="3">
    <location>
        <begin position="157"/>
        <end position="188"/>
    </location>
</feature>
<evidence type="ECO:0000313" key="4">
    <source>
        <dbReference type="EMBL" id="GMA35645.1"/>
    </source>
</evidence>